<dbReference type="EMBL" id="JAYMYQ010000011">
    <property type="protein sequence ID" value="KAK7306779.1"/>
    <property type="molecule type" value="Genomic_DNA"/>
</dbReference>
<protein>
    <submittedName>
        <fullName evidence="1">Uncharacterized protein</fullName>
    </submittedName>
</protein>
<proteinExistence type="predicted"/>
<dbReference type="AlphaFoldDB" id="A0AAN9JYL1"/>
<keyword evidence="2" id="KW-1185">Reference proteome</keyword>
<gene>
    <name evidence="1" type="ORF">VNO77_44736</name>
</gene>
<sequence length="69" mass="7589">MSNIVERPLRKSVRLELGLQGVMLSNGDLFLTGENACRSKARKVISHSQAQDPKVNSVEVPTLIRNSKA</sequence>
<evidence type="ECO:0000313" key="2">
    <source>
        <dbReference type="Proteomes" id="UP001367508"/>
    </source>
</evidence>
<comment type="caution">
    <text evidence="1">The sequence shown here is derived from an EMBL/GenBank/DDBJ whole genome shotgun (WGS) entry which is preliminary data.</text>
</comment>
<dbReference type="Proteomes" id="UP001367508">
    <property type="component" value="Unassembled WGS sequence"/>
</dbReference>
<accession>A0AAN9JYL1</accession>
<name>A0AAN9JYL1_CANGL</name>
<organism evidence="1 2">
    <name type="scientific">Canavalia gladiata</name>
    <name type="common">Sword bean</name>
    <name type="synonym">Dolichos gladiatus</name>
    <dbReference type="NCBI Taxonomy" id="3824"/>
    <lineage>
        <taxon>Eukaryota</taxon>
        <taxon>Viridiplantae</taxon>
        <taxon>Streptophyta</taxon>
        <taxon>Embryophyta</taxon>
        <taxon>Tracheophyta</taxon>
        <taxon>Spermatophyta</taxon>
        <taxon>Magnoliopsida</taxon>
        <taxon>eudicotyledons</taxon>
        <taxon>Gunneridae</taxon>
        <taxon>Pentapetalae</taxon>
        <taxon>rosids</taxon>
        <taxon>fabids</taxon>
        <taxon>Fabales</taxon>
        <taxon>Fabaceae</taxon>
        <taxon>Papilionoideae</taxon>
        <taxon>50 kb inversion clade</taxon>
        <taxon>NPAAA clade</taxon>
        <taxon>indigoferoid/millettioid clade</taxon>
        <taxon>Phaseoleae</taxon>
        <taxon>Canavalia</taxon>
    </lineage>
</organism>
<reference evidence="1 2" key="1">
    <citation type="submission" date="2024-01" db="EMBL/GenBank/DDBJ databases">
        <title>The genomes of 5 underutilized Papilionoideae crops provide insights into root nodulation and disease resistanc.</title>
        <authorList>
            <person name="Jiang F."/>
        </authorList>
    </citation>
    <scope>NUCLEOTIDE SEQUENCE [LARGE SCALE GENOMIC DNA]</scope>
    <source>
        <strain evidence="1">LVBAO_FW01</strain>
        <tissue evidence="1">Leaves</tissue>
    </source>
</reference>
<evidence type="ECO:0000313" key="1">
    <source>
        <dbReference type="EMBL" id="KAK7306779.1"/>
    </source>
</evidence>